<evidence type="ECO:0000313" key="2">
    <source>
        <dbReference type="Proteomes" id="UP000275078"/>
    </source>
</evidence>
<keyword evidence="2" id="KW-1185">Reference proteome</keyword>
<gene>
    <name evidence="1" type="ORF">BJ508DRAFT_375955</name>
</gene>
<dbReference type="EMBL" id="ML119674">
    <property type="protein sequence ID" value="RPA82035.1"/>
    <property type="molecule type" value="Genomic_DNA"/>
</dbReference>
<reference evidence="1 2" key="1">
    <citation type="journal article" date="2018" name="Nat. Ecol. Evol.">
        <title>Pezizomycetes genomes reveal the molecular basis of ectomycorrhizal truffle lifestyle.</title>
        <authorList>
            <person name="Murat C."/>
            <person name="Payen T."/>
            <person name="Noel B."/>
            <person name="Kuo A."/>
            <person name="Morin E."/>
            <person name="Chen J."/>
            <person name="Kohler A."/>
            <person name="Krizsan K."/>
            <person name="Balestrini R."/>
            <person name="Da Silva C."/>
            <person name="Montanini B."/>
            <person name="Hainaut M."/>
            <person name="Levati E."/>
            <person name="Barry K.W."/>
            <person name="Belfiori B."/>
            <person name="Cichocki N."/>
            <person name="Clum A."/>
            <person name="Dockter R.B."/>
            <person name="Fauchery L."/>
            <person name="Guy J."/>
            <person name="Iotti M."/>
            <person name="Le Tacon F."/>
            <person name="Lindquist E.A."/>
            <person name="Lipzen A."/>
            <person name="Malagnac F."/>
            <person name="Mello A."/>
            <person name="Molinier V."/>
            <person name="Miyauchi S."/>
            <person name="Poulain J."/>
            <person name="Riccioni C."/>
            <person name="Rubini A."/>
            <person name="Sitrit Y."/>
            <person name="Splivallo R."/>
            <person name="Traeger S."/>
            <person name="Wang M."/>
            <person name="Zifcakova L."/>
            <person name="Wipf D."/>
            <person name="Zambonelli A."/>
            <person name="Paolocci F."/>
            <person name="Nowrousian M."/>
            <person name="Ottonello S."/>
            <person name="Baldrian P."/>
            <person name="Spatafora J.W."/>
            <person name="Henrissat B."/>
            <person name="Nagy L.G."/>
            <person name="Aury J.M."/>
            <person name="Wincker P."/>
            <person name="Grigoriev I.V."/>
            <person name="Bonfante P."/>
            <person name="Martin F.M."/>
        </authorList>
    </citation>
    <scope>NUCLEOTIDE SEQUENCE [LARGE SCALE GENOMIC DNA]</scope>
    <source>
        <strain evidence="1 2">RN42</strain>
    </source>
</reference>
<evidence type="ECO:0008006" key="3">
    <source>
        <dbReference type="Google" id="ProtNLM"/>
    </source>
</evidence>
<dbReference type="InterPro" id="IPR036047">
    <property type="entry name" value="F-box-like_dom_sf"/>
</dbReference>
<protein>
    <recommendedName>
        <fullName evidence="3">F-box domain-containing protein</fullName>
    </recommendedName>
</protein>
<name>A0A3N4I7K0_ASCIM</name>
<dbReference type="AlphaFoldDB" id="A0A3N4I7K0"/>
<accession>A0A3N4I7K0</accession>
<proteinExistence type="predicted"/>
<dbReference type="Proteomes" id="UP000275078">
    <property type="component" value="Unassembled WGS sequence"/>
</dbReference>
<sequence length="269" mass="31734">MISSTRQGLMIPPSGPSFRRWFRKLSDFVPSTTRFRGLQFLPAELRMQIYGHLTFFSLLQLSQTTSFLYYDISSLLVTYPIFRKQFSYAISWPGHYGTNLRRYWYYRSLTITEPATRRLNETAAQLDMAALRPGTVGRLKDMEDYKDFVRIYSGPDPKKPPHKQGQHFWPCRKCMRVVQTSTLIPNFRKRRGIQEWDYNCRDCVDTLHIKHNFCDSDSTGRALAEDKYYHERALLLDYYGRSREIPRRSPSNAFEFWNGTRSAPITNMS</sequence>
<dbReference type="SUPFAM" id="SSF81383">
    <property type="entry name" value="F-box domain"/>
    <property type="match status" value="1"/>
</dbReference>
<evidence type="ECO:0000313" key="1">
    <source>
        <dbReference type="EMBL" id="RPA82035.1"/>
    </source>
</evidence>
<organism evidence="1 2">
    <name type="scientific">Ascobolus immersus RN42</name>
    <dbReference type="NCBI Taxonomy" id="1160509"/>
    <lineage>
        <taxon>Eukaryota</taxon>
        <taxon>Fungi</taxon>
        <taxon>Dikarya</taxon>
        <taxon>Ascomycota</taxon>
        <taxon>Pezizomycotina</taxon>
        <taxon>Pezizomycetes</taxon>
        <taxon>Pezizales</taxon>
        <taxon>Ascobolaceae</taxon>
        <taxon>Ascobolus</taxon>
    </lineage>
</organism>